<dbReference type="AlphaFoldDB" id="A0A238L8L5"/>
<keyword evidence="2" id="KW-1185">Reference proteome</keyword>
<dbReference type="EMBL" id="FXZK01000001">
    <property type="protein sequence ID" value="SMY05923.1"/>
    <property type="molecule type" value="Genomic_DNA"/>
</dbReference>
<reference evidence="1 2" key="1">
    <citation type="submission" date="2017-05" db="EMBL/GenBank/DDBJ databases">
        <authorList>
            <person name="Song R."/>
            <person name="Chenine A.L."/>
            <person name="Ruprecht R.M."/>
        </authorList>
    </citation>
    <scope>NUCLEOTIDE SEQUENCE [LARGE SCALE GENOMIC DNA]</scope>
    <source>
        <strain evidence="1 2">CECT 8899</strain>
    </source>
</reference>
<accession>A0A238L8L5</accession>
<name>A0A238L8L5_9RHOB</name>
<protein>
    <submittedName>
        <fullName evidence="1">Uncharacterized protein</fullName>
    </submittedName>
</protein>
<dbReference type="Proteomes" id="UP000201613">
    <property type="component" value="Unassembled WGS sequence"/>
</dbReference>
<gene>
    <name evidence="1" type="ORF">LOM8899_00044</name>
</gene>
<evidence type="ECO:0000313" key="1">
    <source>
        <dbReference type="EMBL" id="SMY05923.1"/>
    </source>
</evidence>
<sequence>MSMWGRVFCPIAADPDLRLRQEFDGIVVNCRAGELALGVCGEMAGATPRLAKLGRLFTKGR</sequence>
<evidence type="ECO:0000313" key="2">
    <source>
        <dbReference type="Proteomes" id="UP000201613"/>
    </source>
</evidence>
<proteinExistence type="predicted"/>
<organism evidence="1 2">
    <name type="scientific">Flavimaricola marinus</name>
    <dbReference type="NCBI Taxonomy" id="1819565"/>
    <lineage>
        <taxon>Bacteria</taxon>
        <taxon>Pseudomonadati</taxon>
        <taxon>Pseudomonadota</taxon>
        <taxon>Alphaproteobacteria</taxon>
        <taxon>Rhodobacterales</taxon>
        <taxon>Paracoccaceae</taxon>
        <taxon>Flavimaricola</taxon>
    </lineage>
</organism>